<dbReference type="InterPro" id="IPR019320">
    <property type="entry name" value="BORCS8"/>
</dbReference>
<evidence type="ECO:0000256" key="6">
    <source>
        <dbReference type="PROSITE-ProRule" id="PRU00042"/>
    </source>
</evidence>
<dbReference type="PROSITE" id="PS00678">
    <property type="entry name" value="WD_REPEATS_1"/>
    <property type="match status" value="1"/>
</dbReference>
<dbReference type="PROSITE" id="PS00028">
    <property type="entry name" value="ZINC_FINGER_C2H2_1"/>
    <property type="match status" value="4"/>
</dbReference>
<evidence type="ECO:0000259" key="10">
    <source>
        <dbReference type="PROSITE" id="PS50127"/>
    </source>
</evidence>
<dbReference type="GO" id="GO:0006357">
    <property type="term" value="P:regulation of transcription by RNA polymerase II"/>
    <property type="evidence" value="ECO:0007669"/>
    <property type="project" value="TreeGrafter"/>
</dbReference>
<dbReference type="InterPro" id="IPR001680">
    <property type="entry name" value="WD40_rpt"/>
</dbReference>
<dbReference type="Gene3D" id="3.10.110.10">
    <property type="entry name" value="Ubiquitin Conjugating Enzyme"/>
    <property type="match status" value="1"/>
</dbReference>
<feature type="domain" description="C2H2-type" evidence="11">
    <location>
        <begin position="2042"/>
        <end position="2069"/>
    </location>
</feature>
<evidence type="ECO:0000256" key="7">
    <source>
        <dbReference type="PROSITE-ProRule" id="PRU00221"/>
    </source>
</evidence>
<dbReference type="GO" id="GO:0007010">
    <property type="term" value="P:cytoskeleton organization"/>
    <property type="evidence" value="ECO:0007669"/>
    <property type="project" value="TreeGrafter"/>
</dbReference>
<feature type="region of interest" description="Disordered" evidence="8">
    <location>
        <begin position="753"/>
        <end position="873"/>
    </location>
</feature>
<dbReference type="InterPro" id="IPR016135">
    <property type="entry name" value="UBQ-conjugating_enzyme/RWD"/>
</dbReference>
<dbReference type="Pfam" id="PF25437">
    <property type="entry name" value="BRWD1_N"/>
    <property type="match status" value="1"/>
</dbReference>
<dbReference type="SMART" id="SM00297">
    <property type="entry name" value="BROMO"/>
    <property type="match status" value="1"/>
</dbReference>
<feature type="region of interest" description="Disordered" evidence="8">
    <location>
        <begin position="1386"/>
        <end position="1672"/>
    </location>
</feature>
<feature type="compositionally biased region" description="Basic and acidic residues" evidence="8">
    <location>
        <begin position="1627"/>
        <end position="1637"/>
    </location>
</feature>
<dbReference type="Pfam" id="PF10167">
    <property type="entry name" value="BORCS8"/>
    <property type="match status" value="1"/>
</dbReference>
<dbReference type="InterPro" id="IPR057451">
    <property type="entry name" value="BRWD/PHIP_AD"/>
</dbReference>
<dbReference type="GO" id="GO:0008270">
    <property type="term" value="F:zinc ion binding"/>
    <property type="evidence" value="ECO:0007669"/>
    <property type="project" value="UniProtKB-KW"/>
</dbReference>
<evidence type="ECO:0000256" key="1">
    <source>
        <dbReference type="ARBA" id="ARBA00004173"/>
    </source>
</evidence>
<dbReference type="InterPro" id="IPR034913">
    <property type="entry name" value="mS27/PTCD2"/>
</dbReference>
<keyword evidence="4 5" id="KW-0103">Bromodomain</keyword>
<dbReference type="InterPro" id="IPR036236">
    <property type="entry name" value="Znf_C2H2_sf"/>
</dbReference>
<feature type="domain" description="C2H2-type" evidence="11">
    <location>
        <begin position="1965"/>
        <end position="1996"/>
    </location>
</feature>
<feature type="compositionally biased region" description="Low complexity" evidence="8">
    <location>
        <begin position="758"/>
        <end position="773"/>
    </location>
</feature>
<dbReference type="SMART" id="SM00355">
    <property type="entry name" value="ZnF_C2H2"/>
    <property type="match status" value="8"/>
</dbReference>
<dbReference type="InterPro" id="IPR052060">
    <property type="entry name" value="Bromo_WD_repeat"/>
</dbReference>
<feature type="domain" description="UBC core" evidence="10">
    <location>
        <begin position="15"/>
        <end position="180"/>
    </location>
</feature>
<dbReference type="InterPro" id="IPR001487">
    <property type="entry name" value="Bromodomain"/>
</dbReference>
<feature type="non-terminal residue" evidence="12">
    <location>
        <position position="1"/>
    </location>
</feature>
<dbReference type="SMART" id="SM00212">
    <property type="entry name" value="UBCc"/>
    <property type="match status" value="1"/>
</dbReference>
<dbReference type="Pfam" id="PF00439">
    <property type="entry name" value="Bromodomain"/>
    <property type="match status" value="2"/>
</dbReference>
<feature type="compositionally biased region" description="Polar residues" evidence="8">
    <location>
        <begin position="1413"/>
        <end position="1423"/>
    </location>
</feature>
<dbReference type="Pfam" id="PF25313">
    <property type="entry name" value="BRWD_AD"/>
    <property type="match status" value="1"/>
</dbReference>
<dbReference type="SUPFAM" id="SSF57667">
    <property type="entry name" value="beta-beta-alpha zinc fingers"/>
    <property type="match status" value="3"/>
</dbReference>
<dbReference type="SUPFAM" id="SSF101908">
    <property type="entry name" value="Putative isomerase YbhE"/>
    <property type="match status" value="1"/>
</dbReference>
<keyword evidence="6" id="KW-0863">Zinc-finger</keyword>
<dbReference type="PANTHER" id="PTHR16266:SF17">
    <property type="entry name" value="BRWD3"/>
    <property type="match status" value="1"/>
</dbReference>
<comment type="caution">
    <text evidence="12">The sequence shown here is derived from an EMBL/GenBank/DDBJ whole genome shotgun (WGS) entry which is preliminary data.</text>
</comment>
<proteinExistence type="predicted"/>
<evidence type="ECO:0000256" key="5">
    <source>
        <dbReference type="PROSITE-ProRule" id="PRU00035"/>
    </source>
</evidence>
<dbReference type="GO" id="GO:0008360">
    <property type="term" value="P:regulation of cell shape"/>
    <property type="evidence" value="ECO:0007669"/>
    <property type="project" value="TreeGrafter"/>
</dbReference>
<feature type="repeat" description="WD" evidence="7">
    <location>
        <begin position="385"/>
        <end position="426"/>
    </location>
</feature>
<dbReference type="InterPro" id="IPR019775">
    <property type="entry name" value="WD40_repeat_CS"/>
</dbReference>
<accession>A0AAN8FWI3</accession>
<feature type="compositionally biased region" description="Basic and acidic residues" evidence="8">
    <location>
        <begin position="780"/>
        <end position="796"/>
    </location>
</feature>
<feature type="compositionally biased region" description="Basic residues" evidence="8">
    <location>
        <begin position="1583"/>
        <end position="1592"/>
    </location>
</feature>
<feature type="compositionally biased region" description="Basic and acidic residues" evidence="8">
    <location>
        <begin position="1544"/>
        <end position="1557"/>
    </location>
</feature>
<dbReference type="SUPFAM" id="SSF47370">
    <property type="entry name" value="Bromodomain"/>
    <property type="match status" value="1"/>
</dbReference>
<dbReference type="GO" id="GO:0005739">
    <property type="term" value="C:mitochondrion"/>
    <property type="evidence" value="ECO:0007669"/>
    <property type="project" value="UniProtKB-SubCell"/>
</dbReference>
<dbReference type="InterPro" id="IPR013087">
    <property type="entry name" value="Znf_C2H2_type"/>
</dbReference>
<feature type="compositionally biased region" description="Low complexity" evidence="8">
    <location>
        <begin position="1455"/>
        <end position="1472"/>
    </location>
</feature>
<dbReference type="PROSITE" id="PS50157">
    <property type="entry name" value="ZINC_FINGER_C2H2_2"/>
    <property type="match status" value="3"/>
</dbReference>
<feature type="region of interest" description="Disordered" evidence="8">
    <location>
        <begin position="701"/>
        <end position="730"/>
    </location>
</feature>
<feature type="compositionally biased region" description="Polar residues" evidence="8">
    <location>
        <begin position="1484"/>
        <end position="1506"/>
    </location>
</feature>
<dbReference type="GO" id="GO:0005634">
    <property type="term" value="C:nucleus"/>
    <property type="evidence" value="ECO:0007669"/>
    <property type="project" value="TreeGrafter"/>
</dbReference>
<dbReference type="Pfam" id="PF00400">
    <property type="entry name" value="WD40"/>
    <property type="match status" value="1"/>
</dbReference>
<organism evidence="12 13">
    <name type="scientific">Trichostrongylus colubriformis</name>
    <name type="common">Black scour worm</name>
    <dbReference type="NCBI Taxonomy" id="6319"/>
    <lineage>
        <taxon>Eukaryota</taxon>
        <taxon>Metazoa</taxon>
        <taxon>Ecdysozoa</taxon>
        <taxon>Nematoda</taxon>
        <taxon>Chromadorea</taxon>
        <taxon>Rhabditida</taxon>
        <taxon>Rhabditina</taxon>
        <taxon>Rhabditomorpha</taxon>
        <taxon>Strongyloidea</taxon>
        <taxon>Trichostrongylidae</taxon>
        <taxon>Trichostrongylus</taxon>
    </lineage>
</organism>
<feature type="compositionally biased region" description="Acidic residues" evidence="8">
    <location>
        <begin position="1558"/>
        <end position="1578"/>
    </location>
</feature>
<keyword evidence="2 7" id="KW-0853">WD repeat</keyword>
<dbReference type="InterPro" id="IPR057452">
    <property type="entry name" value="BRWD/PHIP_N"/>
</dbReference>
<dbReference type="Pfam" id="PF10037">
    <property type="entry name" value="MRP-S27"/>
    <property type="match status" value="1"/>
</dbReference>
<name>A0AAN8FWI3_TRICO</name>
<evidence type="ECO:0000256" key="4">
    <source>
        <dbReference type="ARBA" id="ARBA00023117"/>
    </source>
</evidence>
<keyword evidence="6" id="KW-0479">Metal-binding</keyword>
<gene>
    <name evidence="12" type="ORF">GCK32_001764</name>
</gene>
<evidence type="ECO:0000259" key="11">
    <source>
        <dbReference type="PROSITE" id="PS50157"/>
    </source>
</evidence>
<feature type="domain" description="Bromo" evidence="9">
    <location>
        <begin position="1127"/>
        <end position="1197"/>
    </location>
</feature>
<feature type="compositionally biased region" description="Basic and acidic residues" evidence="8">
    <location>
        <begin position="821"/>
        <end position="834"/>
    </location>
</feature>
<dbReference type="PROSITE" id="PS50294">
    <property type="entry name" value="WD_REPEATS_REGION"/>
    <property type="match status" value="1"/>
</dbReference>
<feature type="compositionally biased region" description="Polar residues" evidence="8">
    <location>
        <begin position="1601"/>
        <end position="1619"/>
    </location>
</feature>
<evidence type="ECO:0000313" key="12">
    <source>
        <dbReference type="EMBL" id="KAK5971723.1"/>
    </source>
</evidence>
<dbReference type="SMART" id="SM00320">
    <property type="entry name" value="WD40"/>
    <property type="match status" value="5"/>
</dbReference>
<dbReference type="SUPFAM" id="SSF54495">
    <property type="entry name" value="UBC-like"/>
    <property type="match status" value="1"/>
</dbReference>
<feature type="domain" description="C2H2-type" evidence="11">
    <location>
        <begin position="2069"/>
        <end position="2096"/>
    </location>
</feature>
<sequence>GNIESQLRQWVIDVPRNFRLLEELEDGQKGKGDGNISWGLEDDTDMTLTRWTGTIIGPPRTPYESRIYNLHVECGPNYPKEAPSVRFTTKIHMNGVNQTTGVVNGEMSVAASNELHSSRRESDERTKLGMIELLVLIERYLSSGPCKKAASVLRREIEENGLLPFRYDYRGNTHSRTYRETVSELASSAPSLLHLIERLSVLADSAVPPSVHGLPIRLINNKRNCLLRTSESAARKDYSSRMLACQPVPNYIINSVRLSTCREFGTRVSRARLPGIGSLDQMDRHYRVLGHLSMVYCVTFDRTGSYVLTACEAKLHFINFLGISLHILYCDIVVFDEREVVGARIISLCHSPSGQWIVVGDTHCYLRLFRVTRGPDGGVVKFADIYAHNDRVDSLEWAHSGCKFASGSRDGLAKVWRFSCGQWRSTSLIVPGFEPTEMHPTALASSERPKSKYRVTMLCWSLDDIRVWNNSGEMLRCLPGHTDDAFVLKAHPSFPNVILSCGHDGVMVFWDLHIGEKVKKFINTVEHRGHSALFDLDISPDGCAVAAVDSLGHFSIYSVASKSTRPVPKQQFFNTDYSPLLMDDTGWVVDEATGIAPHLLPPPLLTDQDLIPLADEWQDTVPGRDLLRKDQNGRLDPFSTAWSNRLVVPPLSISERNLWYEKMIAVADLESHEFEVELLKEPAPEPKPIDAIIPLTSYQRKAATRHRGSAPIPAQMAGRGGSSNRRRRPPTLEEAIAAQDARRAAAEMENYHSDMDDSYSNSESSSNDGSSDSDTSDSDYAVRRRDRNQDRSHAKEEDEEEEETLPPEVTTSSGRRVQRPQRKDGTNSENTRTRESRRRNRVAETEDSSATEMRSPEVEEDETDATDLPSTSDAVLLVKKPARQRQKKVSFLDSFPDWMRMTEPRRFPFIAQLGDHVVYFRQGHEMYLERVEAINLYPISSKMRPKPSLGAEEYCIVDEVRYVRKPYRLTVVRLSQTDRDGQRTGVSWSVKFHDLANVPDFIILKQHYDLSVAQNLQEGDRIEAILDGQWWTGTVDRKEPKSEEFPSSLWFCLRIIWDSGEEDLMSPWDCQPRSGSRKSGDEATETDHLAFAFFEPDNDWPESEFRGALEAKELCCARMADAIVKLSVRDTVEPFAYPVSLEAFPHYAANIDYPIDLDTIANRIRSGFYRRLKSLHQDIRCIAVAAEQFNEPSSAIVRNSRIVVEALIRFSRDPLLDDVVNLYDSLFDLPSDKIVEHCKRQLPKLAWDDELLKHLAESNPVEAPSEPGWKTDCRAIMQSVMADPCAAHFLKADAATNEDLAAALHQTCDLTSLLESLERGDIDQPATLLHDVEKMVHACKSNIDDKRSPIYRDSLALGSLFAERMRGVLGQFERIWKSLIDPGGRSLRRRSRKERIQSKYNTRSHDRDVGSSFDPQQPSTSHSGRLLGNSRGFYRDLANGRLTNEQTSRRSTRRSPVLVNSVSSSLAPPQSSRPRRSVVSRTSITHAQDTSGISDDSAPSTSSREAFTNRRVVARRRQLLSSDSADSPARNAPSMSSPRPSLVHSDDEAVEELHDREENEEEEHSPEDGDLSEYEEEEPQPRPRVRPKRRARPSSEESETRSNSPNETRTNGHYSTRSSHLNKRRRIGNDSGHEVSRSRRGRNTRRNVATISYVESDEDSAPDVPNISSRGRVRRPRRPLEFHDIIVCCKRSTPTTVLGLESDNEVIMPMSSIQVHNSCQNEVSIVKTDFSASKSIRTDSSNFDPTTFPTTSTALSYEKQSASTRSWVRRDNSDSLKVRFVCMWHDCQYVMDSKDELAAHFDVHLNQHVNSRQGSYEGPWPCPVDTCQHIADAAVDLNRHLAMHQFHAHAQFVGLLIIGAKSDFKSMDRCGFPSTLDIAYSGDITYCLWDNCHENFSDPLHLFSHVMMHIDFLSSDDRVCDEGLGTLPQHKCLWENCYRQFENKGDLRLVFFMKHVRHHSGEKYCACPFCGRFFSRPDKLYEHLRKRAPIPSGSENQHRSLVNHVRRHINGRQCPTCGLAVQLPSDLHRHILVKHTERIKSLSCPECEKSFYCATDLIRHSAVHAPPKELCTVCGKCFRWKKQLDKHMTSHSAPMWTSRIVSIAARIPKSLGRRYLLSEAFSLEKEWASRHAEMAKLGLGGDYEWISAVQKKFIGGGLARKFFVPLSSRGNPVSFLQCSAHSSYVDDVIELLYKLRHSENAADLPVSAEYALVRLLLRHDPLFLFKLADDPINYGVFMNEHAACLAIDHFIKRNDFGGAARLAAWVMQQEMTENELLNLLVLYACTKWAELPVEEQTMPSEKAEEEEINDDDIKTMKFPYLKNAYFDSHFDLTDPHQLAGKTLLWVARDSRSFAEPIKESLRLLGAVLYNRLDLASTIASSSTHGGVADIIRQRFTPAEGEEHSEQQKAILDKLEGCKPSENPISSEVLSALESIREKEEEGLASYQKEEFVKWHKRRQDLIKAQADRLLLKVRAEEIAKELTELEHHVERLSFFENRLKWEKQAAQNAEIIQQTSSEEASSTKSQLLLIPSVETVEGSYCLIMSRLIDIRSQVFEMSSQNHAKSKELDSRCRLLAERLTDAVRILDHDPSLALYRLQEHVGRSLPGLVNRRILLNQQTALLSGVQFDLENALSTVENIRQSSSTFEECTEMLRNCIFYKQQLDFDAKRKVSDIAIKGRSKSLHDVTRQTEKEK</sequence>
<keyword evidence="13" id="KW-1185">Reference proteome</keyword>
<dbReference type="PANTHER" id="PTHR16266">
    <property type="entry name" value="WD REPEAT DOMAIN 9"/>
    <property type="match status" value="1"/>
</dbReference>
<dbReference type="Proteomes" id="UP001331761">
    <property type="component" value="Unassembled WGS sequence"/>
</dbReference>
<dbReference type="InterPro" id="IPR036427">
    <property type="entry name" value="Bromodomain-like_sf"/>
</dbReference>
<evidence type="ECO:0000313" key="13">
    <source>
        <dbReference type="Proteomes" id="UP001331761"/>
    </source>
</evidence>
<dbReference type="PROSITE" id="PS50014">
    <property type="entry name" value="BROMODOMAIN_2"/>
    <property type="match status" value="1"/>
</dbReference>
<evidence type="ECO:0000259" key="9">
    <source>
        <dbReference type="PROSITE" id="PS50014"/>
    </source>
</evidence>
<dbReference type="Pfam" id="PF00179">
    <property type="entry name" value="UQ_con"/>
    <property type="match status" value="1"/>
</dbReference>
<dbReference type="InterPro" id="IPR015943">
    <property type="entry name" value="WD40/YVTN_repeat-like_dom_sf"/>
</dbReference>
<keyword evidence="3" id="KW-0677">Repeat</keyword>
<evidence type="ECO:0000256" key="2">
    <source>
        <dbReference type="ARBA" id="ARBA00022574"/>
    </source>
</evidence>
<evidence type="ECO:0000256" key="3">
    <source>
        <dbReference type="ARBA" id="ARBA00022737"/>
    </source>
</evidence>
<dbReference type="PROSITE" id="PS50082">
    <property type="entry name" value="WD_REPEATS_2"/>
    <property type="match status" value="2"/>
</dbReference>
<dbReference type="Gene3D" id="3.30.160.60">
    <property type="entry name" value="Classic Zinc Finger"/>
    <property type="match status" value="2"/>
</dbReference>
<reference evidence="12 13" key="1">
    <citation type="submission" date="2019-10" db="EMBL/GenBank/DDBJ databases">
        <title>Assembly and Annotation for the nematode Trichostrongylus colubriformis.</title>
        <authorList>
            <person name="Martin J."/>
        </authorList>
    </citation>
    <scope>NUCLEOTIDE SEQUENCE [LARGE SCALE GENOMIC DNA]</scope>
    <source>
        <strain evidence="12">G859</strain>
        <tissue evidence="12">Whole worm</tissue>
    </source>
</reference>
<dbReference type="EMBL" id="WIXE01017461">
    <property type="protein sequence ID" value="KAK5971723.1"/>
    <property type="molecule type" value="Genomic_DNA"/>
</dbReference>
<dbReference type="Gene3D" id="1.20.920.10">
    <property type="entry name" value="Bromodomain-like"/>
    <property type="match status" value="2"/>
</dbReference>
<dbReference type="PROSITE" id="PS50127">
    <property type="entry name" value="UBC_2"/>
    <property type="match status" value="1"/>
</dbReference>
<dbReference type="Gene3D" id="2.130.10.10">
    <property type="entry name" value="YVTN repeat-like/Quinoprotein amine dehydrogenase"/>
    <property type="match status" value="2"/>
</dbReference>
<feature type="repeat" description="WD" evidence="7">
    <location>
        <begin position="478"/>
        <end position="520"/>
    </location>
</feature>
<protein>
    <submittedName>
        <fullName evidence="12">Uncharacterized protein</fullName>
    </submittedName>
</protein>
<dbReference type="InterPro" id="IPR000608">
    <property type="entry name" value="UBC"/>
</dbReference>
<dbReference type="CDD" id="cd23807">
    <property type="entry name" value="UEV_UBE2V"/>
    <property type="match status" value="1"/>
</dbReference>
<keyword evidence="6" id="KW-0862">Zinc</keyword>
<comment type="subcellular location">
    <subcellularLocation>
        <location evidence="1">Mitochondrion</location>
    </subcellularLocation>
</comment>
<evidence type="ECO:0000256" key="8">
    <source>
        <dbReference type="SAM" id="MobiDB-lite"/>
    </source>
</evidence>